<dbReference type="InterPro" id="IPR014353">
    <property type="entry name" value="Membr-bd_ADH_cyt_c"/>
</dbReference>
<comment type="subcellular location">
    <subcellularLocation>
        <location evidence="1">Cell membrane</location>
    </subcellularLocation>
</comment>
<organism evidence="12 13">
    <name type="scientific">Peteryoungia desertarenae</name>
    <dbReference type="NCBI Taxonomy" id="1813451"/>
    <lineage>
        <taxon>Bacteria</taxon>
        <taxon>Pseudomonadati</taxon>
        <taxon>Pseudomonadota</taxon>
        <taxon>Alphaproteobacteria</taxon>
        <taxon>Hyphomicrobiales</taxon>
        <taxon>Rhizobiaceae</taxon>
        <taxon>Peteryoungia</taxon>
    </lineage>
</organism>
<evidence type="ECO:0000256" key="1">
    <source>
        <dbReference type="ARBA" id="ARBA00004236"/>
    </source>
</evidence>
<evidence type="ECO:0000256" key="10">
    <source>
        <dbReference type="SAM" id="SignalP"/>
    </source>
</evidence>
<dbReference type="SUPFAM" id="SSF46626">
    <property type="entry name" value="Cytochrome c"/>
    <property type="match status" value="3"/>
</dbReference>
<dbReference type="Proteomes" id="UP000308530">
    <property type="component" value="Plasmid pPRADMK78_01"/>
</dbReference>
<dbReference type="PANTHER" id="PTHR35008:SF8">
    <property type="entry name" value="ALCOHOL DEHYDROGENASE CYTOCHROME C SUBUNIT"/>
    <property type="match status" value="1"/>
</dbReference>
<accession>A0ABX6QT52</accession>
<evidence type="ECO:0000313" key="12">
    <source>
        <dbReference type="EMBL" id="QLF71476.1"/>
    </source>
</evidence>
<keyword evidence="12" id="KW-0614">Plasmid</keyword>
<keyword evidence="8" id="KW-0472">Membrane</keyword>
<evidence type="ECO:0000256" key="3">
    <source>
        <dbReference type="ARBA" id="ARBA00022617"/>
    </source>
</evidence>
<keyword evidence="5 10" id="KW-0732">Signal</keyword>
<dbReference type="PANTHER" id="PTHR35008">
    <property type="entry name" value="BLL4482 PROTEIN-RELATED"/>
    <property type="match status" value="1"/>
</dbReference>
<dbReference type="InterPro" id="IPR051459">
    <property type="entry name" value="Cytochrome_c-type_DH"/>
</dbReference>
<dbReference type="InterPro" id="IPR036909">
    <property type="entry name" value="Cyt_c-like_dom_sf"/>
</dbReference>
<feature type="domain" description="Cytochrome c" evidence="11">
    <location>
        <begin position="31"/>
        <end position="136"/>
    </location>
</feature>
<keyword evidence="13" id="KW-1185">Reference proteome</keyword>
<dbReference type="Pfam" id="PF00034">
    <property type="entry name" value="Cytochrom_C"/>
    <property type="match status" value="2"/>
</dbReference>
<reference evidence="12 13" key="1">
    <citation type="submission" date="2020-06" db="EMBL/GenBank/DDBJ databases">
        <title>Genome sequence of Rhizobium sp strain ADMK78.</title>
        <authorList>
            <person name="Rahi P."/>
        </authorList>
    </citation>
    <scope>NUCLEOTIDE SEQUENCE [LARGE SCALE GENOMIC DNA]</scope>
    <source>
        <strain evidence="12 13">ADMK78</strain>
        <plasmid evidence="12 13">pPRADMK78_01</plasmid>
    </source>
</reference>
<evidence type="ECO:0000256" key="6">
    <source>
        <dbReference type="ARBA" id="ARBA00022737"/>
    </source>
</evidence>
<dbReference type="PROSITE" id="PS51007">
    <property type="entry name" value="CYTC"/>
    <property type="match status" value="3"/>
</dbReference>
<keyword evidence="7 9" id="KW-0408">Iron</keyword>
<evidence type="ECO:0000256" key="4">
    <source>
        <dbReference type="ARBA" id="ARBA00022723"/>
    </source>
</evidence>
<evidence type="ECO:0000313" key="13">
    <source>
        <dbReference type="Proteomes" id="UP000308530"/>
    </source>
</evidence>
<proteinExistence type="predicted"/>
<dbReference type="InterPro" id="IPR009056">
    <property type="entry name" value="Cyt_c-like_dom"/>
</dbReference>
<feature type="domain" description="Cytochrome c" evidence="11">
    <location>
        <begin position="178"/>
        <end position="286"/>
    </location>
</feature>
<dbReference type="RefSeq" id="WP_138287546.1">
    <property type="nucleotide sequence ID" value="NZ_CP058351.1"/>
</dbReference>
<feature type="signal peptide" evidence="10">
    <location>
        <begin position="1"/>
        <end position="22"/>
    </location>
</feature>
<feature type="domain" description="Cytochrome c" evidence="11">
    <location>
        <begin position="299"/>
        <end position="389"/>
    </location>
</feature>
<feature type="chain" id="PRO_5047545556" evidence="10">
    <location>
        <begin position="23"/>
        <end position="416"/>
    </location>
</feature>
<dbReference type="Gene3D" id="1.10.760.10">
    <property type="entry name" value="Cytochrome c-like domain"/>
    <property type="match status" value="2"/>
</dbReference>
<dbReference type="EMBL" id="CP058351">
    <property type="protein sequence ID" value="QLF71476.1"/>
    <property type="molecule type" value="Genomic_DNA"/>
</dbReference>
<keyword evidence="4 9" id="KW-0479">Metal-binding</keyword>
<evidence type="ECO:0000256" key="2">
    <source>
        <dbReference type="ARBA" id="ARBA00022475"/>
    </source>
</evidence>
<evidence type="ECO:0000256" key="9">
    <source>
        <dbReference type="PROSITE-ProRule" id="PRU00433"/>
    </source>
</evidence>
<geneLocation type="plasmid" evidence="12 13">
    <name>pPRADMK78_01</name>
</geneLocation>
<protein>
    <submittedName>
        <fullName evidence="12">Cytochrome c</fullName>
    </submittedName>
</protein>
<sequence>MNQKQCLSISAALAAWALTSFATEAQELASSQVAKGRYLTQAGDCMACHTDFDNDGIPYAGGRGLETPFGVIYTPNLTPDDETGLGRWSRDDFYRALNEGIGRSGEHLYPAFPYPYFTHMPREDTDAIYDYLRTLTPVRAEKPENDLPFPLSLRGSILGWKTLFFEDEELRRDPEQSEAWNRGRYLVDGPGHCGACHTGKNFLGADLEEEYLRGGTLEHWFAPNIRGGDNGGISDWSERDIVEFLGAGRAPHTAPMQRMGEVVAISTQNLERSDLSAIATYLKSLDDRPEPEREDIETERLEVGEAIYFDSCAACHDADLTGVPYFFAPLVSSNKVSAEDPTTVIRVILEGARAVATDAAPTPLSMPPFAWKLNDDQIADLVSFLRHRSNRPAGSVSASQVSEIRNYLIEHQGGER</sequence>
<name>A0ABX6QT52_9HYPH</name>
<keyword evidence="6" id="KW-0677">Repeat</keyword>
<gene>
    <name evidence="12" type="ORF">FE840_017530</name>
</gene>
<dbReference type="PIRSF" id="PIRSF000018">
    <property type="entry name" value="Mb_ADH_cyt_c"/>
    <property type="match status" value="1"/>
</dbReference>
<evidence type="ECO:0000256" key="7">
    <source>
        <dbReference type="ARBA" id="ARBA00023004"/>
    </source>
</evidence>
<keyword evidence="3 9" id="KW-0349">Heme</keyword>
<evidence type="ECO:0000259" key="11">
    <source>
        <dbReference type="PROSITE" id="PS51007"/>
    </source>
</evidence>
<evidence type="ECO:0000256" key="8">
    <source>
        <dbReference type="ARBA" id="ARBA00023136"/>
    </source>
</evidence>
<evidence type="ECO:0000256" key="5">
    <source>
        <dbReference type="ARBA" id="ARBA00022729"/>
    </source>
</evidence>
<keyword evidence="2" id="KW-1003">Cell membrane</keyword>